<dbReference type="InterPro" id="IPR053156">
    <property type="entry name" value="T6SS_TssM-like"/>
</dbReference>
<proteinExistence type="predicted"/>
<dbReference type="PANTHER" id="PTHR36153:SF5">
    <property type="entry name" value="EXPORTED PROTEIN"/>
    <property type="match status" value="1"/>
</dbReference>
<dbReference type="Pfam" id="PF06761">
    <property type="entry name" value="IcmF-related"/>
    <property type="match status" value="1"/>
</dbReference>
<dbReference type="InterPro" id="IPR009612">
    <property type="entry name" value="IcmF-rel"/>
</dbReference>
<feature type="domain" description="Type VI secretion system component TssM1 helical" evidence="5">
    <location>
        <begin position="940"/>
        <end position="1001"/>
    </location>
</feature>
<dbReference type="AlphaFoldDB" id="A0A6N3ATL5"/>
<organism evidence="6">
    <name type="scientific">Phytobacter massiliensis</name>
    <dbReference type="NCBI Taxonomy" id="1485952"/>
    <lineage>
        <taxon>Bacteria</taxon>
        <taxon>Pseudomonadati</taxon>
        <taxon>Pseudomonadota</taxon>
        <taxon>Gammaproteobacteria</taxon>
        <taxon>Enterobacterales</taxon>
        <taxon>Enterobacteriaceae</taxon>
        <taxon>Phytobacter</taxon>
    </lineage>
</organism>
<evidence type="ECO:0000313" key="6">
    <source>
        <dbReference type="EMBL" id="VYT91072.1"/>
    </source>
</evidence>
<evidence type="ECO:0000259" key="2">
    <source>
        <dbReference type="Pfam" id="PF06744"/>
    </source>
</evidence>
<dbReference type="PANTHER" id="PTHR36153">
    <property type="entry name" value="INNER MEMBRANE PROTEIN-RELATED"/>
    <property type="match status" value="1"/>
</dbReference>
<evidence type="ECO:0000259" key="4">
    <source>
        <dbReference type="Pfam" id="PF14331"/>
    </source>
</evidence>
<gene>
    <name evidence="6" type="ORF">EMLFYP7_00926</name>
</gene>
<dbReference type="Pfam" id="PF14331">
    <property type="entry name" value="IcmF-related_N"/>
    <property type="match status" value="1"/>
</dbReference>
<keyword evidence="1" id="KW-0812">Transmembrane</keyword>
<feature type="transmembrane region" description="Helical" evidence="1">
    <location>
        <begin position="62"/>
        <end position="81"/>
    </location>
</feature>
<sequence length="1166" mass="133879">MRSFSAIRTLGGLLRNALPKFKPSVTLLCFALAVISLVWLWVWGKEWSISGVKPFETILSRLLITAFYLIVFISWAAWQVLNKLRRYEKQDQLKKQTEDDPLKAELVALQEYLSGWMAKLRQHYNQDEKFRYRLPWYVFIGDKSSGKSTLIREGVQRVSLSEADDDNSHCTNYVECYLTEQAVIFDIDGNLVNQHSVEEDTTRKFNKLWVALLEWFATERSRQPLNGVVITVDIHRFISSEQHQREQYIAMLRQRLADIERKLQCKLPVYIVLTRLDLFYGFEAMFQSLDKVQRDAILGVTFSTNATEWQQELDNFWHEWIKKINIALPEMMLNDVDSHQRSALFTFSRQMFGIKEYATWLLDALIYGQENILLRGIYLTSSVQKGQMDDIFVKSAAAQYHLSKQPYPTWQSVVNVPYFTRDLFKEVIFSEANLAGENRVYIQHAQSKVKIFGALCAVCVVGVWGAWQYYYRQNFQAGEMVLTQAKAFMNIPVPEGNDYYGNLQLPLLNPLGDAMFAYGNYHEHMPVLADAGLYQGYKIGPYIEKTYLSLLEQRFLPAIMDGLIGELKAAPAGSEQKLNILRIIRMIEDESGRNKKLVLSYMQERWSQRFPGQKDIQDHLWQHLDYALDHVQWKKDRDEGNKAAIDTFKPYSKTIADAQQELGKLSIYQRVYQNLRIKAGDALPQDLNLKTQIGATFDTVFIAAEEQKLRVPQFLTHSGLMNYYLEQNDQLIDLTSMDSWVLNLTNNVAYSDADRAEIHRQITEQYASDYISTWHSAIANISVREFTDISDAIRTLESTIGGEQPLKKTLLILKDNTQPAALVTEKDKSESNRDDQRLINRIYREFITETSVLDESNAQLSTMQNVTQKLSNLHRYLLSIQNAPEPGKAALKAVQLHLEQGSSDPVFELQQLAKTVPDPLGRWINELATQAWKVVVKTSVQSLETEWNEKVVKPFNLNLVDRYPFNATSKQDVALSEFEQFFRTGGTIDAFYQENLKFFMENGNLKEASLIRPDVIKQLAMAERIRKTFFGPQNELGIQYAIQPVDLSGSKRRAVMNLDGQLVEYSHGRANKVLLIWPNSMRESIESKVTLIPVTGQASKSISAAGVWAQFRLVNAGMLSNINGGSFDVRYTVDGGYVVYRIFVDSTENPFAGGLFTQFRLPETLY</sequence>
<evidence type="ECO:0000259" key="5">
    <source>
        <dbReference type="Pfam" id="PF21070"/>
    </source>
</evidence>
<dbReference type="Pfam" id="PF06744">
    <property type="entry name" value="IcmF_C"/>
    <property type="match status" value="1"/>
</dbReference>
<feature type="domain" description="IcmF-related" evidence="3">
    <location>
        <begin position="505"/>
        <end position="818"/>
    </location>
</feature>
<keyword evidence="1" id="KW-1133">Transmembrane helix</keyword>
<feature type="transmembrane region" description="Helical" evidence="1">
    <location>
        <begin position="21"/>
        <end position="42"/>
    </location>
</feature>
<dbReference type="SUPFAM" id="SSF52540">
    <property type="entry name" value="P-loop containing nucleoside triphosphate hydrolases"/>
    <property type="match status" value="1"/>
</dbReference>
<dbReference type="Pfam" id="PF21070">
    <property type="entry name" value="IcmF_helical"/>
    <property type="match status" value="1"/>
</dbReference>
<dbReference type="InterPro" id="IPR017731">
    <property type="entry name" value="TssM1-like"/>
</dbReference>
<protein>
    <submittedName>
        <fullName evidence="6">Intracellular multiplication and human macrophage-killing</fullName>
    </submittedName>
</protein>
<evidence type="ECO:0000259" key="3">
    <source>
        <dbReference type="Pfam" id="PF06761"/>
    </source>
</evidence>
<reference evidence="6" key="1">
    <citation type="submission" date="2019-11" db="EMBL/GenBank/DDBJ databases">
        <authorList>
            <person name="Feng L."/>
        </authorList>
    </citation>
    <scope>NUCLEOTIDE SEQUENCE</scope>
    <source>
        <strain evidence="6">EMassiliensisLFYP7</strain>
    </source>
</reference>
<feature type="domain" description="Type VI secretion system component TssM1 N-terminal" evidence="4">
    <location>
        <begin position="207"/>
        <end position="445"/>
    </location>
</feature>
<dbReference type="InterPro" id="IPR010623">
    <property type="entry name" value="IcmF_C"/>
</dbReference>
<dbReference type="InterPro" id="IPR025743">
    <property type="entry name" value="TssM1_N"/>
</dbReference>
<dbReference type="Gene3D" id="3.40.50.300">
    <property type="entry name" value="P-loop containing nucleotide triphosphate hydrolases"/>
    <property type="match status" value="1"/>
</dbReference>
<accession>A0A6N3ATL5</accession>
<dbReference type="EMBL" id="CACRTZ010000004">
    <property type="protein sequence ID" value="VYT91072.1"/>
    <property type="molecule type" value="Genomic_DNA"/>
</dbReference>
<evidence type="ECO:0000256" key="1">
    <source>
        <dbReference type="SAM" id="Phobius"/>
    </source>
</evidence>
<dbReference type="NCBIfam" id="TIGR03348">
    <property type="entry name" value="VI_IcmF"/>
    <property type="match status" value="1"/>
</dbReference>
<feature type="domain" description="Type VI secretion system IcmF C-terminal" evidence="2">
    <location>
        <begin position="1041"/>
        <end position="1145"/>
    </location>
</feature>
<dbReference type="InterPro" id="IPR027417">
    <property type="entry name" value="P-loop_NTPase"/>
</dbReference>
<keyword evidence="1" id="KW-0472">Membrane</keyword>
<dbReference type="RefSeq" id="WP_156565000.1">
    <property type="nucleotide sequence ID" value="NZ_CACRTZ010000004.1"/>
</dbReference>
<dbReference type="InterPro" id="IPR048677">
    <property type="entry name" value="TssM1_hel"/>
</dbReference>
<name>A0A6N3ATL5_9ENTR</name>
<feature type="transmembrane region" description="Helical" evidence="1">
    <location>
        <begin position="451"/>
        <end position="470"/>
    </location>
</feature>